<reference evidence="2 3" key="1">
    <citation type="submission" date="2019-03" db="EMBL/GenBank/DDBJ databases">
        <title>Paraburkholderia sp. isolated from native Mimosa gymnas in Guartela State Park, Brazil.</title>
        <authorList>
            <person name="Paulitsch F."/>
            <person name="Hungria M."/>
            <person name="Delamuta J.R.M."/>
            <person name="Ribeiro R.A."/>
            <person name="Dall'Agnol R."/>
            <person name="Silva J.S.B."/>
        </authorList>
    </citation>
    <scope>NUCLEOTIDE SEQUENCE [LARGE SCALE GENOMIC DNA]</scope>
    <source>
        <strain evidence="2 3">CNPSo 3008</strain>
    </source>
</reference>
<name>A0A4R5LCD6_9BURK</name>
<sequence>MNNHVIRYKGYIVDFTPFDVGNGEFGPRWAIAMDDTVWAGSVPLSSGRLMHRGTYEEATAIGKLQALQMIDLD</sequence>
<evidence type="ECO:0000313" key="3">
    <source>
        <dbReference type="Proteomes" id="UP000295606"/>
    </source>
</evidence>
<evidence type="ECO:0000313" key="4">
    <source>
        <dbReference type="Proteomes" id="UP001390669"/>
    </source>
</evidence>
<accession>A0A4R5LCD6</accession>
<dbReference type="EMBL" id="SMOD01000013">
    <property type="protein sequence ID" value="TDG06842.1"/>
    <property type="molecule type" value="Genomic_DNA"/>
</dbReference>
<proteinExistence type="predicted"/>
<protein>
    <submittedName>
        <fullName evidence="2">Uncharacterized protein</fullName>
    </submittedName>
</protein>
<reference evidence="1 4" key="2">
    <citation type="submission" date="2024-01" db="EMBL/GenBank/DDBJ databases">
        <title>The diversity of rhizobia nodulating Mimosa spp. in eleven states of Brazil covering several biomes is determined by host plant, location, and edaphic factors.</title>
        <authorList>
            <person name="Rouws L."/>
            <person name="Barauna A."/>
            <person name="Beukes C."/>
            <person name="De Faria S.M."/>
            <person name="Gross E."/>
            <person name="Dos Reis Junior F.B."/>
            <person name="Simon M."/>
            <person name="Maluk M."/>
            <person name="Odee D.W."/>
            <person name="Kenicer G."/>
            <person name="Young J.P.W."/>
            <person name="Reis V.M."/>
            <person name="Zilli J."/>
            <person name="James E.K."/>
        </authorList>
    </citation>
    <scope>NUCLEOTIDE SEQUENCE [LARGE SCALE GENOMIC DNA]</scope>
    <source>
        <strain evidence="1 4">JPY164</strain>
    </source>
</reference>
<dbReference type="OrthoDB" id="9101282at2"/>
<evidence type="ECO:0000313" key="2">
    <source>
        <dbReference type="EMBL" id="TDG06842.1"/>
    </source>
</evidence>
<comment type="caution">
    <text evidence="2">The sequence shown here is derived from an EMBL/GenBank/DDBJ whole genome shotgun (WGS) entry which is preliminary data.</text>
</comment>
<dbReference type="AlphaFoldDB" id="A0A4R5LCD6"/>
<organism evidence="2 3">
    <name type="scientific">Paraburkholderia guartelaensis</name>
    <dbReference type="NCBI Taxonomy" id="2546446"/>
    <lineage>
        <taxon>Bacteria</taxon>
        <taxon>Pseudomonadati</taxon>
        <taxon>Pseudomonadota</taxon>
        <taxon>Betaproteobacteria</taxon>
        <taxon>Burkholderiales</taxon>
        <taxon>Burkholderiaceae</taxon>
        <taxon>Paraburkholderia</taxon>
    </lineage>
</organism>
<dbReference type="RefSeq" id="WP_069267557.1">
    <property type="nucleotide sequence ID" value="NZ_JAYMRW010000020.1"/>
</dbReference>
<gene>
    <name evidence="2" type="ORF">E1N52_18820</name>
    <name evidence="1" type="ORF">VSR33_33210</name>
</gene>
<dbReference type="Proteomes" id="UP001390669">
    <property type="component" value="Unassembled WGS sequence"/>
</dbReference>
<evidence type="ECO:0000313" key="1">
    <source>
        <dbReference type="EMBL" id="MEM5452313.1"/>
    </source>
</evidence>
<dbReference type="EMBL" id="JAYMRW010000020">
    <property type="protein sequence ID" value="MEM5452313.1"/>
    <property type="molecule type" value="Genomic_DNA"/>
</dbReference>
<keyword evidence="4" id="KW-1185">Reference proteome</keyword>
<dbReference type="Proteomes" id="UP000295606">
    <property type="component" value="Unassembled WGS sequence"/>
</dbReference>